<feature type="region of interest" description="Disordered" evidence="1">
    <location>
        <begin position="1"/>
        <end position="36"/>
    </location>
</feature>
<dbReference type="PANTHER" id="PTHR38406">
    <property type="entry name" value="TRANSCRIPTIONAL REPRESSOR OPI1"/>
    <property type="match status" value="1"/>
</dbReference>
<evidence type="ECO:0000256" key="1">
    <source>
        <dbReference type="SAM" id="MobiDB-lite"/>
    </source>
</evidence>
<dbReference type="GO" id="GO:0008654">
    <property type="term" value="P:phospholipid biosynthetic process"/>
    <property type="evidence" value="ECO:0007669"/>
    <property type="project" value="TreeGrafter"/>
</dbReference>
<dbReference type="Proteomes" id="UP000769528">
    <property type="component" value="Unassembled WGS sequence"/>
</dbReference>
<evidence type="ECO:0000313" key="3">
    <source>
        <dbReference type="Proteomes" id="UP000769528"/>
    </source>
</evidence>
<dbReference type="EMBL" id="JAEUBF010001385">
    <property type="protein sequence ID" value="KAH3667540.1"/>
    <property type="molecule type" value="Genomic_DNA"/>
</dbReference>
<evidence type="ECO:0000313" key="2">
    <source>
        <dbReference type="EMBL" id="KAH3667540.1"/>
    </source>
</evidence>
<protein>
    <submittedName>
        <fullName evidence="2">Uncharacterized protein</fullName>
    </submittedName>
</protein>
<sequence>MSTEQKLKITNLIDNDNDNDHNDNDHNDNNNDHDHDNVDEILAIKALNELRNSGSSTPIIPNDIESSNQDIFYDSSNSNFKISHRERLLQKVKSYPFVNNAVKVYKSNKQYGVEMMERATQPMVNIIEQTSSQWKRQRRLNKTSSMFPDYYYEDEEDDDDEDLQEQKRQKHLPSITEALTISNKNLNGFSNSISIESNKRLNTCLQLLKLANKQISNKIVKLQDIISKEQDKDHDPDENEEIYHDAIDDNLNSSKQIKEEIIITVKKVVKFLSQYSGDLLPEPARSNVRETILRLPKTLQSSTSLTRNINSNNGKVLNLANESLDMVSSIINQFDESLNRAELWINRTKQSQKIVINNSNNNSGIKLTKQAILNNSLINNHHYNNIKKEDNNNSNDTQKINK</sequence>
<dbReference type="GO" id="GO:0030968">
    <property type="term" value="P:endoplasmic reticulum unfolded protein response"/>
    <property type="evidence" value="ECO:0007669"/>
    <property type="project" value="TreeGrafter"/>
</dbReference>
<keyword evidence="3" id="KW-1185">Reference proteome</keyword>
<name>A0A9P8P9M1_9ASCO</name>
<dbReference type="PANTHER" id="PTHR38406:SF1">
    <property type="entry name" value="TRANSCRIPTIONAL REPRESSOR OPI1"/>
    <property type="match status" value="1"/>
</dbReference>
<dbReference type="InterPro" id="IPR013927">
    <property type="entry name" value="TF_Opi1_Ccg-8"/>
</dbReference>
<reference evidence="2" key="2">
    <citation type="submission" date="2021-01" db="EMBL/GenBank/DDBJ databases">
        <authorList>
            <person name="Schikora-Tamarit M.A."/>
        </authorList>
    </citation>
    <scope>NUCLEOTIDE SEQUENCE</scope>
    <source>
        <strain evidence="2">CBS6341</strain>
    </source>
</reference>
<comment type="caution">
    <text evidence="2">The sequence shown here is derived from an EMBL/GenBank/DDBJ whole genome shotgun (WGS) entry which is preliminary data.</text>
</comment>
<dbReference type="AlphaFoldDB" id="A0A9P8P9M1"/>
<feature type="compositionally biased region" description="Basic and acidic residues" evidence="1">
    <location>
        <begin position="18"/>
        <end position="36"/>
    </location>
</feature>
<dbReference type="Pfam" id="PF08618">
    <property type="entry name" value="Opi1"/>
    <property type="match status" value="2"/>
</dbReference>
<dbReference type="GO" id="GO:0005783">
    <property type="term" value="C:endoplasmic reticulum"/>
    <property type="evidence" value="ECO:0007669"/>
    <property type="project" value="TreeGrafter"/>
</dbReference>
<organism evidence="2 3">
    <name type="scientific">Wickerhamomyces mucosus</name>
    <dbReference type="NCBI Taxonomy" id="1378264"/>
    <lineage>
        <taxon>Eukaryota</taxon>
        <taxon>Fungi</taxon>
        <taxon>Dikarya</taxon>
        <taxon>Ascomycota</taxon>
        <taxon>Saccharomycotina</taxon>
        <taxon>Saccharomycetes</taxon>
        <taxon>Phaffomycetales</taxon>
        <taxon>Wickerhamomycetaceae</taxon>
        <taxon>Wickerhamomyces</taxon>
    </lineage>
</organism>
<proteinExistence type="predicted"/>
<dbReference type="GO" id="GO:0005634">
    <property type="term" value="C:nucleus"/>
    <property type="evidence" value="ECO:0007669"/>
    <property type="project" value="TreeGrafter"/>
</dbReference>
<dbReference type="GO" id="GO:0006357">
    <property type="term" value="P:regulation of transcription by RNA polymerase II"/>
    <property type="evidence" value="ECO:0007669"/>
    <property type="project" value="TreeGrafter"/>
</dbReference>
<dbReference type="OrthoDB" id="3980705at2759"/>
<reference evidence="2" key="1">
    <citation type="journal article" date="2021" name="Open Biol.">
        <title>Shared evolutionary footprints suggest mitochondrial oxidative damage underlies multiple complex I losses in fungi.</title>
        <authorList>
            <person name="Schikora-Tamarit M.A."/>
            <person name="Marcet-Houben M."/>
            <person name="Nosek J."/>
            <person name="Gabaldon T."/>
        </authorList>
    </citation>
    <scope>NUCLEOTIDE SEQUENCE</scope>
    <source>
        <strain evidence="2">CBS6341</strain>
    </source>
</reference>
<dbReference type="GO" id="GO:0003714">
    <property type="term" value="F:transcription corepressor activity"/>
    <property type="evidence" value="ECO:0007669"/>
    <property type="project" value="InterPro"/>
</dbReference>
<accession>A0A9P8P9M1</accession>
<gene>
    <name evidence="2" type="ORF">WICMUC_005327</name>
</gene>